<evidence type="ECO:0000313" key="3">
    <source>
        <dbReference type="EMBL" id="KAK3926016.1"/>
    </source>
</evidence>
<evidence type="ECO:0000259" key="2">
    <source>
        <dbReference type="Pfam" id="PF05699"/>
    </source>
</evidence>
<protein>
    <submittedName>
        <fullName evidence="3">Zinc finger protein 618</fullName>
    </submittedName>
</protein>
<name>A0AAE1LMR6_9NEOP</name>
<gene>
    <name evidence="3" type="ORF">KUF71_014265</name>
</gene>
<feature type="domain" description="HAT C-terminal dimerisation" evidence="2">
    <location>
        <begin position="109"/>
        <end position="187"/>
    </location>
</feature>
<dbReference type="EMBL" id="JAHWGI010001242">
    <property type="protein sequence ID" value="KAK3926016.1"/>
    <property type="molecule type" value="Genomic_DNA"/>
</dbReference>
<keyword evidence="4" id="KW-1185">Reference proteome</keyword>
<dbReference type="Proteomes" id="UP001219518">
    <property type="component" value="Unassembled WGS sequence"/>
</dbReference>
<reference evidence="3" key="2">
    <citation type="journal article" date="2023" name="BMC Genomics">
        <title>Pest status, molecular evolution, and epigenetic factors derived from the genome assembly of Frankliniella fusca, a thysanopteran phytovirus vector.</title>
        <authorList>
            <person name="Catto M.A."/>
            <person name="Labadie P.E."/>
            <person name="Jacobson A.L."/>
            <person name="Kennedy G.G."/>
            <person name="Srinivasan R."/>
            <person name="Hunt B.G."/>
        </authorList>
    </citation>
    <scope>NUCLEOTIDE SEQUENCE</scope>
    <source>
        <strain evidence="3">PL_HMW_Pooled</strain>
    </source>
</reference>
<dbReference type="Pfam" id="PF05699">
    <property type="entry name" value="Dimer_Tnp_hAT"/>
    <property type="match status" value="1"/>
</dbReference>
<evidence type="ECO:0000313" key="4">
    <source>
        <dbReference type="Proteomes" id="UP001219518"/>
    </source>
</evidence>
<dbReference type="GO" id="GO:0046983">
    <property type="term" value="F:protein dimerization activity"/>
    <property type="evidence" value="ECO:0007669"/>
    <property type="project" value="InterPro"/>
</dbReference>
<organism evidence="3 4">
    <name type="scientific">Frankliniella fusca</name>
    <dbReference type="NCBI Taxonomy" id="407009"/>
    <lineage>
        <taxon>Eukaryota</taxon>
        <taxon>Metazoa</taxon>
        <taxon>Ecdysozoa</taxon>
        <taxon>Arthropoda</taxon>
        <taxon>Hexapoda</taxon>
        <taxon>Insecta</taxon>
        <taxon>Pterygota</taxon>
        <taxon>Neoptera</taxon>
        <taxon>Paraneoptera</taxon>
        <taxon>Thysanoptera</taxon>
        <taxon>Terebrantia</taxon>
        <taxon>Thripoidea</taxon>
        <taxon>Thripidae</taxon>
        <taxon>Frankliniella</taxon>
    </lineage>
</organism>
<proteinExistence type="predicted"/>
<feature type="region of interest" description="Disordered" evidence="1">
    <location>
        <begin position="58"/>
        <end position="90"/>
    </location>
</feature>
<dbReference type="AlphaFoldDB" id="A0AAE1LMR6"/>
<dbReference type="InterPro" id="IPR008906">
    <property type="entry name" value="HATC_C_dom"/>
</dbReference>
<feature type="compositionally biased region" description="Low complexity" evidence="1">
    <location>
        <begin position="58"/>
        <end position="68"/>
    </location>
</feature>
<comment type="caution">
    <text evidence="3">The sequence shown here is derived from an EMBL/GenBank/DDBJ whole genome shotgun (WGS) entry which is preliminary data.</text>
</comment>
<reference evidence="3" key="1">
    <citation type="submission" date="2021-07" db="EMBL/GenBank/DDBJ databases">
        <authorList>
            <person name="Catto M.A."/>
            <person name="Jacobson A."/>
            <person name="Kennedy G."/>
            <person name="Labadie P."/>
            <person name="Hunt B.G."/>
            <person name="Srinivasan R."/>
        </authorList>
    </citation>
    <scope>NUCLEOTIDE SEQUENCE</scope>
    <source>
        <strain evidence="3">PL_HMW_Pooled</strain>
        <tissue evidence="3">Head</tissue>
    </source>
</reference>
<accession>A0AAE1LMR6</accession>
<evidence type="ECO:0000256" key="1">
    <source>
        <dbReference type="SAM" id="MobiDB-lite"/>
    </source>
</evidence>
<dbReference type="SUPFAM" id="SSF53098">
    <property type="entry name" value="Ribonuclease H-like"/>
    <property type="match status" value="1"/>
</dbReference>
<sequence>MTSRIGSTGYTAQASRSPLEAKIATFLWPDYKELEMLPENEREEVKVKVRALITEPAQAAAGEGQAGVADEDDPAPLGDATDPPPPKVPRLDRYQKFRVHRTAEPQDEVDRYLATSASVPLDQLLKHWKMLDCPDGLSKLAKLALRELGKLATAAPSERVWSKAGFILNKRRNRLTPKHINSIIVLASYLRLKNKRKQ</sequence>
<dbReference type="InterPro" id="IPR012337">
    <property type="entry name" value="RNaseH-like_sf"/>
</dbReference>